<keyword evidence="3" id="KW-1185">Reference proteome</keyword>
<evidence type="ECO:0000313" key="3">
    <source>
        <dbReference type="Proteomes" id="UP001497623"/>
    </source>
</evidence>
<organism evidence="2 3">
    <name type="scientific">Meganyctiphanes norvegica</name>
    <name type="common">Northern krill</name>
    <name type="synonym">Thysanopoda norvegica</name>
    <dbReference type="NCBI Taxonomy" id="48144"/>
    <lineage>
        <taxon>Eukaryota</taxon>
        <taxon>Metazoa</taxon>
        <taxon>Ecdysozoa</taxon>
        <taxon>Arthropoda</taxon>
        <taxon>Crustacea</taxon>
        <taxon>Multicrustacea</taxon>
        <taxon>Malacostraca</taxon>
        <taxon>Eumalacostraca</taxon>
        <taxon>Eucarida</taxon>
        <taxon>Euphausiacea</taxon>
        <taxon>Euphausiidae</taxon>
        <taxon>Meganyctiphanes</taxon>
    </lineage>
</organism>
<accession>A0AAV2QTL3</accession>
<dbReference type="AlphaFoldDB" id="A0AAV2QTL3"/>
<name>A0AAV2QTL3_MEGNR</name>
<proteinExistence type="predicted"/>
<feature type="non-terminal residue" evidence="2">
    <location>
        <position position="1"/>
    </location>
</feature>
<dbReference type="EMBL" id="CAXKWB010009482">
    <property type="protein sequence ID" value="CAL4094901.1"/>
    <property type="molecule type" value="Genomic_DNA"/>
</dbReference>
<evidence type="ECO:0000256" key="1">
    <source>
        <dbReference type="SAM" id="MobiDB-lite"/>
    </source>
</evidence>
<sequence>VGLAIKHCPRRRVPHPGHQYTLGTAHGSGLSDASNKETISTFSRPSPQSEERNPDLIPLKDAECEYQLEVLRVPSCQVVSPSSQCQLGSNTLPAHSRAHIIGSGDHVVTSQCG</sequence>
<reference evidence="2 3" key="1">
    <citation type="submission" date="2024-05" db="EMBL/GenBank/DDBJ databases">
        <authorList>
            <person name="Wallberg A."/>
        </authorList>
    </citation>
    <scope>NUCLEOTIDE SEQUENCE [LARGE SCALE GENOMIC DNA]</scope>
</reference>
<gene>
    <name evidence="2" type="ORF">MNOR_LOCUS15268</name>
</gene>
<feature type="compositionally biased region" description="Polar residues" evidence="1">
    <location>
        <begin position="31"/>
        <end position="48"/>
    </location>
</feature>
<evidence type="ECO:0000313" key="2">
    <source>
        <dbReference type="EMBL" id="CAL4094901.1"/>
    </source>
</evidence>
<feature type="non-terminal residue" evidence="2">
    <location>
        <position position="113"/>
    </location>
</feature>
<comment type="caution">
    <text evidence="2">The sequence shown here is derived from an EMBL/GenBank/DDBJ whole genome shotgun (WGS) entry which is preliminary data.</text>
</comment>
<protein>
    <submittedName>
        <fullName evidence="2">Uncharacterized protein</fullName>
    </submittedName>
</protein>
<dbReference type="Proteomes" id="UP001497623">
    <property type="component" value="Unassembled WGS sequence"/>
</dbReference>
<feature type="region of interest" description="Disordered" evidence="1">
    <location>
        <begin position="1"/>
        <end position="54"/>
    </location>
</feature>